<dbReference type="GO" id="GO:0004714">
    <property type="term" value="F:transmembrane receptor protein tyrosine kinase activity"/>
    <property type="evidence" value="ECO:0007669"/>
    <property type="project" value="TreeGrafter"/>
</dbReference>
<dbReference type="Pfam" id="PF07714">
    <property type="entry name" value="PK_Tyr_Ser-Thr"/>
    <property type="match status" value="1"/>
</dbReference>
<name>A0A8S1GV34_9PELO</name>
<dbReference type="OrthoDB" id="3256376at2759"/>
<dbReference type="FunFam" id="1.10.510.10:FF:000994">
    <property type="entry name" value="Hypoxia Inhibited Receptor tyrosine kinase"/>
    <property type="match status" value="1"/>
</dbReference>
<keyword evidence="5" id="KW-1185">Reference proteome</keyword>
<dbReference type="Gene3D" id="3.30.200.20">
    <property type="entry name" value="Phosphorylase Kinase, domain 1"/>
    <property type="match status" value="1"/>
</dbReference>
<dbReference type="Gene3D" id="1.10.510.10">
    <property type="entry name" value="Transferase(Phosphotransferase) domain 1"/>
    <property type="match status" value="1"/>
</dbReference>
<keyword evidence="1" id="KW-0472">Membrane</keyword>
<sequence length="943" mass="105861">MDWLLSAFLVLSASLDVVKAQNLALEQPQLSPELVCGFRCMAKCLSSNSSIEFCRQTCLPYSFKSPCTTDSCRANCDDLGPPRTLASPPNLRSSKQSGGNDLLWDPVSGDVVYVLLYKIASAVGYDTNDFIVSRQPKLTNFVPPKLSICNAFDARVSAFSADGAAPFSSVLRVSPPSPQVNPKLSLLDTEYLNRPFVSDFYEANGTLRVNFHYDIIYWPPGEKDLEVTPLFHLIACAKPDLSQGYPLPEFMQSGQPQTLSGEMGADLMYRECRFVYYLQSARSRMCGTSSEMHSPPPDALQTMTIKCDSVRNAPCTTPVVYAHPACGQVDGLNYAILNENYDLDDVNQNLTLNVSFNPMQRANEGPTLYYVGIYGDALNYKTQEEETFLGVNITRLIGSVSSCLALDRNGFCEMNTPNNSLVVSGIQPKHLYGITVCAVKDPRNLTFPDVMSQSRAIKPKANRLMIMKKEVGKNHAGMIVGIVLGSLAALASLVVAVLFYLKRKHRKQEKLYKLKIAQIEREKQNRYTDFPKKHDIWEIERRNLIIHNDKKLGSGAFGAVYLGKLIGKSLGHKDANSPLGINLMRAENCQVAIKMLPEYADDMSKSEFLMEISLMKSLGYHERLVNMLACITDSEPLCLVVEYCSDGDLLQFLRERCKYMMKLDELGINYHEAPEDDNFDLDMIVTLKQLLQFAVQISYGLEYLSQKGFVHRDVAARNVLVHDGNICKIGDFGLCRYIYGDTGQYKSKGGRLPLKWMSPESIRNYEFSIKSDVWSFGILLFEIITLGGSPYPGIAPEDMLTFLENGGRIEQPDNCPQNFYSLMEECWQGIPEERPEFSDIRQKLASQLEEITEDYSYLKLDAAKDYYNVQYDDHKDVVIVPESGKMTRISRDSLPVDDSFDGSEKSHSTWKSREDVRHLDDVDVISIDARSLNGTYNTQKASC</sequence>
<reference evidence="4" key="1">
    <citation type="submission" date="2020-10" db="EMBL/GenBank/DDBJ databases">
        <authorList>
            <person name="Kikuchi T."/>
        </authorList>
    </citation>
    <scope>NUCLEOTIDE SEQUENCE</scope>
    <source>
        <strain evidence="4">NKZ352</strain>
    </source>
</reference>
<dbReference type="PANTHER" id="PTHR24416:SF583">
    <property type="entry name" value="RECEPTOR PROTEIN-TYROSINE KINASE"/>
    <property type="match status" value="1"/>
</dbReference>
<dbReference type="EMBL" id="CAJGYM010000005">
    <property type="protein sequence ID" value="CAD6186871.1"/>
    <property type="molecule type" value="Genomic_DNA"/>
</dbReference>
<proteinExistence type="predicted"/>
<dbReference type="GO" id="GO:0005524">
    <property type="term" value="F:ATP binding"/>
    <property type="evidence" value="ECO:0007669"/>
    <property type="project" value="InterPro"/>
</dbReference>
<evidence type="ECO:0000313" key="4">
    <source>
        <dbReference type="EMBL" id="CAD6186871.1"/>
    </source>
</evidence>
<dbReference type="SMART" id="SM00219">
    <property type="entry name" value="TyrKc"/>
    <property type="match status" value="1"/>
</dbReference>
<feature type="chain" id="PRO_5035715693" description="Protein kinase domain-containing protein" evidence="2">
    <location>
        <begin position="21"/>
        <end position="943"/>
    </location>
</feature>
<evidence type="ECO:0000256" key="2">
    <source>
        <dbReference type="SAM" id="SignalP"/>
    </source>
</evidence>
<keyword evidence="2" id="KW-0732">Signal</keyword>
<organism evidence="4 5">
    <name type="scientific">Caenorhabditis auriculariae</name>
    <dbReference type="NCBI Taxonomy" id="2777116"/>
    <lineage>
        <taxon>Eukaryota</taxon>
        <taxon>Metazoa</taxon>
        <taxon>Ecdysozoa</taxon>
        <taxon>Nematoda</taxon>
        <taxon>Chromadorea</taxon>
        <taxon>Rhabditida</taxon>
        <taxon>Rhabditina</taxon>
        <taxon>Rhabditomorpha</taxon>
        <taxon>Rhabditoidea</taxon>
        <taxon>Rhabditidae</taxon>
        <taxon>Peloderinae</taxon>
        <taxon>Caenorhabditis</taxon>
    </lineage>
</organism>
<evidence type="ECO:0000313" key="5">
    <source>
        <dbReference type="Proteomes" id="UP000835052"/>
    </source>
</evidence>
<dbReference type="PROSITE" id="PS00109">
    <property type="entry name" value="PROTEIN_KINASE_TYR"/>
    <property type="match status" value="1"/>
</dbReference>
<dbReference type="InterPro" id="IPR011009">
    <property type="entry name" value="Kinase-like_dom_sf"/>
</dbReference>
<dbReference type="InterPro" id="IPR001245">
    <property type="entry name" value="Ser-Thr/Tyr_kinase_cat_dom"/>
</dbReference>
<dbReference type="CDD" id="cd12087">
    <property type="entry name" value="TM_EGFR-like"/>
    <property type="match status" value="1"/>
</dbReference>
<evidence type="ECO:0000259" key="3">
    <source>
        <dbReference type="PROSITE" id="PS50011"/>
    </source>
</evidence>
<dbReference type="PROSITE" id="PS50011">
    <property type="entry name" value="PROTEIN_KINASE_DOM"/>
    <property type="match status" value="1"/>
</dbReference>
<dbReference type="PANTHER" id="PTHR24416">
    <property type="entry name" value="TYROSINE-PROTEIN KINASE RECEPTOR"/>
    <property type="match status" value="1"/>
</dbReference>
<dbReference type="InterPro" id="IPR000719">
    <property type="entry name" value="Prot_kinase_dom"/>
</dbReference>
<dbReference type="SUPFAM" id="SSF56112">
    <property type="entry name" value="Protein kinase-like (PK-like)"/>
    <property type="match status" value="1"/>
</dbReference>
<dbReference type="InterPro" id="IPR020635">
    <property type="entry name" value="Tyr_kinase_cat_dom"/>
</dbReference>
<dbReference type="InterPro" id="IPR008266">
    <property type="entry name" value="Tyr_kinase_AS"/>
</dbReference>
<dbReference type="PRINTS" id="PR00109">
    <property type="entry name" value="TYRKINASE"/>
</dbReference>
<dbReference type="Proteomes" id="UP000835052">
    <property type="component" value="Unassembled WGS sequence"/>
</dbReference>
<evidence type="ECO:0000256" key="1">
    <source>
        <dbReference type="SAM" id="Phobius"/>
    </source>
</evidence>
<dbReference type="AlphaFoldDB" id="A0A8S1GV34"/>
<dbReference type="GO" id="GO:0043235">
    <property type="term" value="C:receptor complex"/>
    <property type="evidence" value="ECO:0007669"/>
    <property type="project" value="TreeGrafter"/>
</dbReference>
<feature type="signal peptide" evidence="2">
    <location>
        <begin position="1"/>
        <end position="20"/>
    </location>
</feature>
<dbReference type="CDD" id="cd00192">
    <property type="entry name" value="PTKc"/>
    <property type="match status" value="1"/>
</dbReference>
<accession>A0A8S1GV34</accession>
<keyword evidence="1" id="KW-1133">Transmembrane helix</keyword>
<gene>
    <name evidence="4" type="ORF">CAUJ_LOCUS2790</name>
</gene>
<dbReference type="InterPro" id="IPR050122">
    <property type="entry name" value="RTK"/>
</dbReference>
<feature type="transmembrane region" description="Helical" evidence="1">
    <location>
        <begin position="476"/>
        <end position="501"/>
    </location>
</feature>
<comment type="caution">
    <text evidence="4">The sequence shown here is derived from an EMBL/GenBank/DDBJ whole genome shotgun (WGS) entry which is preliminary data.</text>
</comment>
<feature type="domain" description="Protein kinase" evidence="3">
    <location>
        <begin position="546"/>
        <end position="858"/>
    </location>
</feature>
<dbReference type="GO" id="GO:0005886">
    <property type="term" value="C:plasma membrane"/>
    <property type="evidence" value="ECO:0007669"/>
    <property type="project" value="TreeGrafter"/>
</dbReference>
<keyword evidence="1" id="KW-0812">Transmembrane</keyword>
<protein>
    <recommendedName>
        <fullName evidence="3">Protein kinase domain-containing protein</fullName>
    </recommendedName>
</protein>
<dbReference type="GO" id="GO:0007169">
    <property type="term" value="P:cell surface receptor protein tyrosine kinase signaling pathway"/>
    <property type="evidence" value="ECO:0007669"/>
    <property type="project" value="TreeGrafter"/>
</dbReference>